<feature type="domain" description="AB hydrolase-1" evidence="1">
    <location>
        <begin position="63"/>
        <end position="123"/>
    </location>
</feature>
<proteinExistence type="predicted"/>
<dbReference type="InterPro" id="IPR000073">
    <property type="entry name" value="AB_hydrolase_1"/>
</dbReference>
<keyword evidence="3" id="KW-1185">Reference proteome</keyword>
<name>A0A917D656_9NOCA</name>
<dbReference type="GO" id="GO:0003824">
    <property type="term" value="F:catalytic activity"/>
    <property type="evidence" value="ECO:0007669"/>
    <property type="project" value="UniProtKB-ARBA"/>
</dbReference>
<evidence type="ECO:0000313" key="2">
    <source>
        <dbReference type="EMBL" id="GGG12036.1"/>
    </source>
</evidence>
<reference evidence="2" key="2">
    <citation type="submission" date="2020-09" db="EMBL/GenBank/DDBJ databases">
        <authorList>
            <person name="Sun Q."/>
            <person name="Sedlacek I."/>
        </authorList>
    </citation>
    <scope>NUCLEOTIDE SEQUENCE</scope>
    <source>
        <strain evidence="2">CCM 7905</strain>
    </source>
</reference>
<evidence type="ECO:0000259" key="1">
    <source>
        <dbReference type="Pfam" id="PF00561"/>
    </source>
</evidence>
<accession>A0A917D656</accession>
<dbReference type="Proteomes" id="UP000654257">
    <property type="component" value="Unassembled WGS sequence"/>
</dbReference>
<dbReference type="AlphaFoldDB" id="A0A917D656"/>
<dbReference type="InterPro" id="IPR029058">
    <property type="entry name" value="AB_hydrolase_fold"/>
</dbReference>
<dbReference type="Pfam" id="PF00561">
    <property type="entry name" value="Abhydrolase_1"/>
    <property type="match status" value="1"/>
</dbReference>
<dbReference type="Gene3D" id="3.40.50.1820">
    <property type="entry name" value="alpha/beta hydrolase"/>
    <property type="match status" value="1"/>
</dbReference>
<gene>
    <name evidence="2" type="ORF">GCM10007304_27510</name>
</gene>
<reference evidence="2" key="1">
    <citation type="journal article" date="2014" name="Int. J. Syst. Evol. Microbiol.">
        <title>Complete genome sequence of Corynebacterium casei LMG S-19264T (=DSM 44701T), isolated from a smear-ripened cheese.</title>
        <authorList>
            <consortium name="US DOE Joint Genome Institute (JGI-PGF)"/>
            <person name="Walter F."/>
            <person name="Albersmeier A."/>
            <person name="Kalinowski J."/>
            <person name="Ruckert C."/>
        </authorList>
    </citation>
    <scope>NUCLEOTIDE SEQUENCE</scope>
    <source>
        <strain evidence="2">CCM 7905</strain>
    </source>
</reference>
<comment type="caution">
    <text evidence="2">The sequence shown here is derived from an EMBL/GenBank/DDBJ whole genome shotgun (WGS) entry which is preliminary data.</text>
</comment>
<evidence type="ECO:0000313" key="3">
    <source>
        <dbReference type="Proteomes" id="UP000654257"/>
    </source>
</evidence>
<dbReference type="SUPFAM" id="SSF53474">
    <property type="entry name" value="alpha/beta-Hydrolases"/>
    <property type="match status" value="1"/>
</dbReference>
<protein>
    <recommendedName>
        <fullName evidence="1">AB hydrolase-1 domain-containing protein</fullName>
    </recommendedName>
</protein>
<sequence length="198" mass="21951">MKAAVLVLHGGKVTSHDPATRWQLSSVRMWPFTWSLRRALTDTAVLQLQYRYRGWNGAEESPVRDARWALAQIRDRFGDVPVTLVGHSMGGRTAAAVADDPNVVAVVALAPWWPSGNETKAMRAEQSVLVVHGSADRWTDPALSKAATDAALVRGVRARYVSMKRAGHFMLRSPWTWSKLVRDFVVDQSPSTCATKTR</sequence>
<dbReference type="EMBL" id="BMCU01000003">
    <property type="protein sequence ID" value="GGG12036.1"/>
    <property type="molecule type" value="Genomic_DNA"/>
</dbReference>
<organism evidence="2 3">
    <name type="scientific">Rhodococcoides trifolii</name>
    <dbReference type="NCBI Taxonomy" id="908250"/>
    <lineage>
        <taxon>Bacteria</taxon>
        <taxon>Bacillati</taxon>
        <taxon>Actinomycetota</taxon>
        <taxon>Actinomycetes</taxon>
        <taxon>Mycobacteriales</taxon>
        <taxon>Nocardiaceae</taxon>
        <taxon>Rhodococcoides</taxon>
    </lineage>
</organism>